<protein>
    <recommendedName>
        <fullName evidence="5">Ribosomal RNA large subunit methyltransferase H</fullName>
        <ecNumber evidence="5">2.1.1.177</ecNumber>
    </recommendedName>
    <alternativeName>
        <fullName evidence="5">23S rRNA (pseudouridine1915-N3)-methyltransferase</fullName>
    </alternativeName>
    <alternativeName>
        <fullName evidence="5">23S rRNA m3Psi1915 methyltransferase</fullName>
    </alternativeName>
    <alternativeName>
        <fullName evidence="5">rRNA (pseudouridine-N3-)-methyltransferase RlmH</fullName>
    </alternativeName>
</protein>
<organism evidence="6 7">
    <name type="scientific">Saccharicrinis carchari</name>
    <dbReference type="NCBI Taxonomy" id="1168039"/>
    <lineage>
        <taxon>Bacteria</taxon>
        <taxon>Pseudomonadati</taxon>
        <taxon>Bacteroidota</taxon>
        <taxon>Bacteroidia</taxon>
        <taxon>Marinilabiliales</taxon>
        <taxon>Marinilabiliaceae</taxon>
        <taxon>Saccharicrinis</taxon>
    </lineage>
</organism>
<dbReference type="Gene3D" id="3.40.1280.10">
    <property type="match status" value="1"/>
</dbReference>
<evidence type="ECO:0000256" key="4">
    <source>
        <dbReference type="ARBA" id="ARBA00038303"/>
    </source>
</evidence>
<evidence type="ECO:0000256" key="5">
    <source>
        <dbReference type="HAMAP-Rule" id="MF_00658"/>
    </source>
</evidence>
<keyword evidence="3 5" id="KW-0949">S-adenosyl-L-methionine</keyword>
<dbReference type="GO" id="GO:0005737">
    <property type="term" value="C:cytoplasm"/>
    <property type="evidence" value="ECO:0007669"/>
    <property type="project" value="UniProtKB-SubCell"/>
</dbReference>
<evidence type="ECO:0000256" key="2">
    <source>
        <dbReference type="ARBA" id="ARBA00022679"/>
    </source>
</evidence>
<gene>
    <name evidence="5" type="primary">rlmH</name>
    <name evidence="6" type="ORF">SAMN06265379_10826</name>
</gene>
<evidence type="ECO:0000313" key="6">
    <source>
        <dbReference type="EMBL" id="SMO80273.1"/>
    </source>
</evidence>
<keyword evidence="7" id="KW-1185">Reference proteome</keyword>
<keyword evidence="2 5" id="KW-0808">Transferase</keyword>
<dbReference type="InterPro" id="IPR029028">
    <property type="entry name" value="Alpha/beta_knot_MTases"/>
</dbReference>
<dbReference type="InterPro" id="IPR029026">
    <property type="entry name" value="tRNA_m1G_MTases_N"/>
</dbReference>
<dbReference type="HAMAP" id="MF_00658">
    <property type="entry name" value="23SrRNA_methyltr_H"/>
    <property type="match status" value="1"/>
</dbReference>
<evidence type="ECO:0000256" key="1">
    <source>
        <dbReference type="ARBA" id="ARBA00022603"/>
    </source>
</evidence>
<proteinExistence type="inferred from homology"/>
<dbReference type="CDD" id="cd18081">
    <property type="entry name" value="RlmH-like"/>
    <property type="match status" value="1"/>
</dbReference>
<dbReference type="Pfam" id="PF02590">
    <property type="entry name" value="SPOUT_MTase"/>
    <property type="match status" value="1"/>
</dbReference>
<evidence type="ECO:0000313" key="7">
    <source>
        <dbReference type="Proteomes" id="UP000319040"/>
    </source>
</evidence>
<dbReference type="PANTHER" id="PTHR33603:SF1">
    <property type="entry name" value="RIBOSOMAL RNA LARGE SUBUNIT METHYLTRANSFERASE H"/>
    <property type="match status" value="1"/>
</dbReference>
<comment type="function">
    <text evidence="5">Specifically methylates the pseudouridine at position 1915 (m3Psi1915) in 23S rRNA.</text>
</comment>
<sequence>MYELFGLKHIFIRMKIILVVIGKTDEAYLNTGIVKYYNRIKHYISFKMTVIPDIKNTKNLSEDQQKNKEGELILAQIQPNDELVLLDEGGKVFSSRGFAGFMEQKLLHGTKRLVFVVGGPYGFSKDVYQRARVKISLSKMTFSHQMVRLIFAEQLYRAMTILKNQPYHHD</sequence>
<dbReference type="AlphaFoldDB" id="A0A521E8L7"/>
<dbReference type="PANTHER" id="PTHR33603">
    <property type="entry name" value="METHYLTRANSFERASE"/>
    <property type="match status" value="1"/>
</dbReference>
<keyword evidence="5" id="KW-0698">rRNA processing</keyword>
<keyword evidence="5" id="KW-0963">Cytoplasm</keyword>
<keyword evidence="1 5" id="KW-0489">Methyltransferase</keyword>
<feature type="binding site" evidence="5">
    <location>
        <position position="118"/>
    </location>
    <ligand>
        <name>S-adenosyl-L-methionine</name>
        <dbReference type="ChEBI" id="CHEBI:59789"/>
    </ligand>
</feature>
<accession>A0A521E8L7</accession>
<name>A0A521E8L7_SACCC</name>
<comment type="similarity">
    <text evidence="4 5">Belongs to the RNA methyltransferase RlmH family.</text>
</comment>
<evidence type="ECO:0000256" key="3">
    <source>
        <dbReference type="ARBA" id="ARBA00022691"/>
    </source>
</evidence>
<feature type="binding site" evidence="5">
    <location>
        <begin position="137"/>
        <end position="142"/>
    </location>
    <ligand>
        <name>S-adenosyl-L-methionine</name>
        <dbReference type="ChEBI" id="CHEBI:59789"/>
    </ligand>
</feature>
<feature type="binding site" evidence="5">
    <location>
        <position position="86"/>
    </location>
    <ligand>
        <name>S-adenosyl-L-methionine</name>
        <dbReference type="ChEBI" id="CHEBI:59789"/>
    </ligand>
</feature>
<dbReference type="SUPFAM" id="SSF75217">
    <property type="entry name" value="alpha/beta knot"/>
    <property type="match status" value="1"/>
</dbReference>
<dbReference type="GO" id="GO:0070038">
    <property type="term" value="F:rRNA (pseudouridine-N3-)-methyltransferase activity"/>
    <property type="evidence" value="ECO:0007669"/>
    <property type="project" value="UniProtKB-UniRule"/>
</dbReference>
<dbReference type="NCBIfam" id="NF000990">
    <property type="entry name" value="PRK00103.2-4"/>
    <property type="match status" value="1"/>
</dbReference>
<dbReference type="Proteomes" id="UP000319040">
    <property type="component" value="Unassembled WGS sequence"/>
</dbReference>
<reference evidence="6 7" key="1">
    <citation type="submission" date="2017-05" db="EMBL/GenBank/DDBJ databases">
        <authorList>
            <person name="Varghese N."/>
            <person name="Submissions S."/>
        </authorList>
    </citation>
    <scope>NUCLEOTIDE SEQUENCE [LARGE SCALE GENOMIC DNA]</scope>
    <source>
        <strain evidence="6 7">DSM 27040</strain>
    </source>
</reference>
<dbReference type="InterPro" id="IPR003742">
    <property type="entry name" value="RlmH-like"/>
</dbReference>
<dbReference type="EC" id="2.1.1.177" evidence="5"/>
<dbReference type="PIRSF" id="PIRSF004505">
    <property type="entry name" value="MT_bac"/>
    <property type="match status" value="1"/>
</dbReference>
<comment type="catalytic activity">
    <reaction evidence="5">
        <text>pseudouridine(1915) in 23S rRNA + S-adenosyl-L-methionine = N(3)-methylpseudouridine(1915) in 23S rRNA + S-adenosyl-L-homocysteine + H(+)</text>
        <dbReference type="Rhea" id="RHEA:42752"/>
        <dbReference type="Rhea" id="RHEA-COMP:10221"/>
        <dbReference type="Rhea" id="RHEA-COMP:10222"/>
        <dbReference type="ChEBI" id="CHEBI:15378"/>
        <dbReference type="ChEBI" id="CHEBI:57856"/>
        <dbReference type="ChEBI" id="CHEBI:59789"/>
        <dbReference type="ChEBI" id="CHEBI:65314"/>
        <dbReference type="ChEBI" id="CHEBI:74486"/>
        <dbReference type="EC" id="2.1.1.177"/>
    </reaction>
</comment>
<comment type="subcellular location">
    <subcellularLocation>
        <location evidence="5">Cytoplasm</location>
    </subcellularLocation>
</comment>
<comment type="subunit">
    <text evidence="5">Homodimer.</text>
</comment>
<dbReference type="EMBL" id="FXTB01000008">
    <property type="protein sequence ID" value="SMO80273.1"/>
    <property type="molecule type" value="Genomic_DNA"/>
</dbReference>